<dbReference type="Gene3D" id="3.90.1170.40">
    <property type="entry name" value="Molybdopterin biosynthesis MoaE subunit"/>
    <property type="match status" value="1"/>
</dbReference>
<dbReference type="PANTHER" id="PTHR23404">
    <property type="entry name" value="MOLYBDOPTERIN SYNTHASE RELATED"/>
    <property type="match status" value="1"/>
</dbReference>
<dbReference type="STRING" id="1705564.APG08_01157"/>
<dbReference type="GO" id="GO:0006777">
    <property type="term" value="P:Mo-molybdopterin cofactor biosynthetic process"/>
    <property type="evidence" value="ECO:0007669"/>
    <property type="project" value="InterPro"/>
</dbReference>
<dbReference type="InterPro" id="IPR036563">
    <property type="entry name" value="MoaE_sf"/>
</dbReference>
<sequence length="135" mass="15603">MIKIQKENFSIDEELKKIKNDKCGASVIFLGTVKSEMNGKKVMKLELDAYVEMAEKKLHEIEIDAKKKYSIVESSIIHRYGELCVGDSIVLIIVKSIDRTKSFEAAKYILERLKEEAPLFKKEYMEDKVFWHGGI</sequence>
<evidence type="ECO:0000313" key="1">
    <source>
        <dbReference type="EMBL" id="KYC52693.1"/>
    </source>
</evidence>
<gene>
    <name evidence="1" type="ORF">AMQ22_00642</name>
</gene>
<dbReference type="Proteomes" id="UP000075398">
    <property type="component" value="Unassembled WGS sequence"/>
</dbReference>
<evidence type="ECO:0000313" key="2">
    <source>
        <dbReference type="Proteomes" id="UP000075398"/>
    </source>
</evidence>
<dbReference type="CDD" id="cd00756">
    <property type="entry name" value="MoaE"/>
    <property type="match status" value="1"/>
</dbReference>
<dbReference type="InterPro" id="IPR003448">
    <property type="entry name" value="Mopterin_biosynth_MoaE"/>
</dbReference>
<reference evidence="1 2" key="1">
    <citation type="journal article" date="2016" name="ISME J.">
        <title>Chasing the elusive Euryarchaeota class WSA2: genomes reveal a uniquely fastidious methyl-reducing methanogen.</title>
        <authorList>
            <person name="Nobu M.K."/>
            <person name="Narihiro T."/>
            <person name="Kuroda K."/>
            <person name="Mei R."/>
            <person name="Liu W.T."/>
        </authorList>
    </citation>
    <scope>NUCLEOTIDE SEQUENCE [LARGE SCALE GENOMIC DNA]</scope>
    <source>
        <strain evidence="1">U1lsi0528_Bin055</strain>
    </source>
</reference>
<dbReference type="AlphaFoldDB" id="A0A150J643"/>
<dbReference type="EMBL" id="LNGC01000018">
    <property type="protein sequence ID" value="KYC52693.1"/>
    <property type="molecule type" value="Genomic_DNA"/>
</dbReference>
<protein>
    <submittedName>
        <fullName evidence="1">Molybdopterin guanine dinucleotide biosynthesis protein MoaE</fullName>
    </submittedName>
</protein>
<dbReference type="Pfam" id="PF02391">
    <property type="entry name" value="MoaE"/>
    <property type="match status" value="1"/>
</dbReference>
<comment type="caution">
    <text evidence="1">The sequence shown here is derived from an EMBL/GenBank/DDBJ whole genome shotgun (WGS) entry which is preliminary data.</text>
</comment>
<dbReference type="SUPFAM" id="SSF54690">
    <property type="entry name" value="Molybdopterin synthase subunit MoaE"/>
    <property type="match status" value="1"/>
</dbReference>
<organism evidence="1 2">
    <name type="scientific">Candidatus Methanofastidiosum methylothiophilum</name>
    <dbReference type="NCBI Taxonomy" id="1705564"/>
    <lineage>
        <taxon>Archaea</taxon>
        <taxon>Methanobacteriati</taxon>
        <taxon>Methanobacteriota</taxon>
        <taxon>Stenosarchaea group</taxon>
        <taxon>Candidatus Methanofastidiosia</taxon>
        <taxon>Candidatus Methanofastidiosales</taxon>
        <taxon>Candidatus Methanofastidiosaceae</taxon>
        <taxon>Candidatus Methanofastidiosum</taxon>
    </lineage>
</organism>
<proteinExistence type="predicted"/>
<accession>A0A150J643</accession>
<name>A0A150J643_9EURY</name>